<name>A0A1R3IXC2_9ROSI</name>
<dbReference type="Proteomes" id="UP000187203">
    <property type="component" value="Unassembled WGS sequence"/>
</dbReference>
<keyword evidence="1" id="KW-0472">Membrane</keyword>
<keyword evidence="1" id="KW-1133">Transmembrane helix</keyword>
<gene>
    <name evidence="2" type="ORF">COLO4_20730</name>
</gene>
<feature type="transmembrane region" description="Helical" evidence="1">
    <location>
        <begin position="33"/>
        <end position="52"/>
    </location>
</feature>
<comment type="caution">
    <text evidence="2">The sequence shown here is derived from an EMBL/GenBank/DDBJ whole genome shotgun (WGS) entry which is preliminary data.</text>
</comment>
<sequence>MLWALGLGCWVHFGLAFFFSFSPLFLSSFRCRFLAPLSYCALPVFLLSPFFFPHLFP</sequence>
<organism evidence="2 3">
    <name type="scientific">Corchorus olitorius</name>
    <dbReference type="NCBI Taxonomy" id="93759"/>
    <lineage>
        <taxon>Eukaryota</taxon>
        <taxon>Viridiplantae</taxon>
        <taxon>Streptophyta</taxon>
        <taxon>Embryophyta</taxon>
        <taxon>Tracheophyta</taxon>
        <taxon>Spermatophyta</taxon>
        <taxon>Magnoliopsida</taxon>
        <taxon>eudicotyledons</taxon>
        <taxon>Gunneridae</taxon>
        <taxon>Pentapetalae</taxon>
        <taxon>rosids</taxon>
        <taxon>malvids</taxon>
        <taxon>Malvales</taxon>
        <taxon>Malvaceae</taxon>
        <taxon>Grewioideae</taxon>
        <taxon>Apeibeae</taxon>
        <taxon>Corchorus</taxon>
    </lineage>
</organism>
<protein>
    <submittedName>
        <fullName evidence="2">Uncharacterized protein</fullName>
    </submittedName>
</protein>
<evidence type="ECO:0000256" key="1">
    <source>
        <dbReference type="SAM" id="Phobius"/>
    </source>
</evidence>
<feature type="transmembrane region" description="Helical" evidence="1">
    <location>
        <begin position="6"/>
        <end position="26"/>
    </location>
</feature>
<evidence type="ECO:0000313" key="3">
    <source>
        <dbReference type="Proteomes" id="UP000187203"/>
    </source>
</evidence>
<keyword evidence="3" id="KW-1185">Reference proteome</keyword>
<reference evidence="3" key="1">
    <citation type="submission" date="2013-09" db="EMBL/GenBank/DDBJ databases">
        <title>Corchorus olitorius genome sequencing.</title>
        <authorList>
            <person name="Alam M."/>
            <person name="Haque M.S."/>
            <person name="Islam M.S."/>
            <person name="Emdad E.M."/>
            <person name="Islam M.M."/>
            <person name="Ahmed B."/>
            <person name="Halim A."/>
            <person name="Hossen Q.M.M."/>
            <person name="Hossain M.Z."/>
            <person name="Ahmed R."/>
            <person name="Khan M.M."/>
            <person name="Islam R."/>
            <person name="Rashid M.M."/>
            <person name="Khan S.A."/>
            <person name="Rahman M.S."/>
            <person name="Alam M."/>
            <person name="Yahiya A.S."/>
            <person name="Khan M.S."/>
            <person name="Azam M.S."/>
            <person name="Haque T."/>
            <person name="Lashkar M.Z.H."/>
            <person name="Akhand A.I."/>
            <person name="Morshed G."/>
            <person name="Roy S."/>
            <person name="Uddin K.S."/>
            <person name="Rabeya T."/>
            <person name="Hossain A.S."/>
            <person name="Chowdhury A."/>
            <person name="Snigdha A.R."/>
            <person name="Mortoza M.S."/>
            <person name="Matin S.A."/>
            <person name="Hoque S.M.E."/>
            <person name="Islam M.K."/>
            <person name="Roy D.K."/>
            <person name="Haider R."/>
            <person name="Moosa M.M."/>
            <person name="Elias S.M."/>
            <person name="Hasan A.M."/>
            <person name="Jahan S."/>
            <person name="Shafiuddin M."/>
            <person name="Mahmood N."/>
            <person name="Shommy N.S."/>
        </authorList>
    </citation>
    <scope>NUCLEOTIDE SEQUENCE [LARGE SCALE GENOMIC DNA]</scope>
    <source>
        <strain evidence="3">cv. O-4</strain>
    </source>
</reference>
<dbReference type="AlphaFoldDB" id="A0A1R3IXC2"/>
<keyword evidence="1" id="KW-0812">Transmembrane</keyword>
<evidence type="ECO:0000313" key="2">
    <source>
        <dbReference type="EMBL" id="OMO87237.1"/>
    </source>
</evidence>
<dbReference type="EMBL" id="AWUE01017359">
    <property type="protein sequence ID" value="OMO87237.1"/>
    <property type="molecule type" value="Genomic_DNA"/>
</dbReference>
<accession>A0A1R3IXC2</accession>
<proteinExistence type="predicted"/>